<evidence type="ECO:0000313" key="1">
    <source>
        <dbReference type="EMBL" id="CCX09533.1"/>
    </source>
</evidence>
<gene>
    <name evidence="1" type="ORF">PCON_09126</name>
</gene>
<accession>U4LE84</accession>
<reference evidence="1 2" key="1">
    <citation type="journal article" date="2013" name="PLoS Genet.">
        <title>The genome and development-dependent transcriptomes of Pyronema confluens: a window into fungal evolution.</title>
        <authorList>
            <person name="Traeger S."/>
            <person name="Altegoer F."/>
            <person name="Freitag M."/>
            <person name="Gabaldon T."/>
            <person name="Kempken F."/>
            <person name="Kumar A."/>
            <person name="Marcet-Houben M."/>
            <person name="Poggeler S."/>
            <person name="Stajich J.E."/>
            <person name="Nowrousian M."/>
        </authorList>
    </citation>
    <scope>NUCLEOTIDE SEQUENCE [LARGE SCALE GENOMIC DNA]</scope>
    <source>
        <strain evidence="2">CBS 100304</strain>
        <tissue evidence="1">Vegetative mycelium</tissue>
    </source>
</reference>
<sequence length="112" mass="12612">MSKRQSSVQVLVKSSAFESMLDYIGGRIHSVKEVAANEVTERFHCLETPGERLVTSIRVVQIRALLNAETRVHECLQATRARSAKPHGQFLKQSIVGKTPHRRTSGRLPFKM</sequence>
<dbReference type="Proteomes" id="UP000018144">
    <property type="component" value="Unassembled WGS sequence"/>
</dbReference>
<proteinExistence type="predicted"/>
<protein>
    <submittedName>
        <fullName evidence="1">Uncharacterized protein</fullName>
    </submittedName>
</protein>
<evidence type="ECO:0000313" key="2">
    <source>
        <dbReference type="Proteomes" id="UP000018144"/>
    </source>
</evidence>
<organism evidence="1 2">
    <name type="scientific">Pyronema omphalodes (strain CBS 100304)</name>
    <name type="common">Pyronema confluens</name>
    <dbReference type="NCBI Taxonomy" id="1076935"/>
    <lineage>
        <taxon>Eukaryota</taxon>
        <taxon>Fungi</taxon>
        <taxon>Dikarya</taxon>
        <taxon>Ascomycota</taxon>
        <taxon>Pezizomycotina</taxon>
        <taxon>Pezizomycetes</taxon>
        <taxon>Pezizales</taxon>
        <taxon>Pyronemataceae</taxon>
        <taxon>Pyronema</taxon>
    </lineage>
</organism>
<keyword evidence="2" id="KW-1185">Reference proteome</keyword>
<dbReference type="AlphaFoldDB" id="U4LE84"/>
<name>U4LE84_PYROM</name>
<dbReference type="EMBL" id="HF935469">
    <property type="protein sequence ID" value="CCX09533.1"/>
    <property type="molecule type" value="Genomic_DNA"/>
</dbReference>